<keyword evidence="3 5" id="KW-0540">Nuclease</keyword>
<dbReference type="GO" id="GO:0004518">
    <property type="term" value="F:nuclease activity"/>
    <property type="evidence" value="ECO:0007669"/>
    <property type="project" value="UniProtKB-KW"/>
</dbReference>
<dbReference type="NCBIfam" id="TIGR00250">
    <property type="entry name" value="RNAse_H_YqgF"/>
    <property type="match status" value="1"/>
</dbReference>
<dbReference type="GO" id="GO:0000967">
    <property type="term" value="P:rRNA 5'-end processing"/>
    <property type="evidence" value="ECO:0007669"/>
    <property type="project" value="UniProtKB-UniRule"/>
</dbReference>
<protein>
    <recommendedName>
        <fullName evidence="5">Putative pre-16S rRNA nuclease</fullName>
        <ecNumber evidence="5">3.1.-.-</ecNumber>
    </recommendedName>
</protein>
<dbReference type="InterPro" id="IPR012337">
    <property type="entry name" value="RNaseH-like_sf"/>
</dbReference>
<dbReference type="Pfam" id="PF03652">
    <property type="entry name" value="RuvX"/>
    <property type="match status" value="1"/>
</dbReference>
<geneLocation type="plasmid" evidence="7">
    <name>2</name>
</geneLocation>
<evidence type="ECO:0000256" key="4">
    <source>
        <dbReference type="ARBA" id="ARBA00022801"/>
    </source>
</evidence>
<comment type="similarity">
    <text evidence="5">Belongs to the YqgF HJR family.</text>
</comment>
<keyword evidence="4 5" id="KW-0378">Hydrolase</keyword>
<feature type="domain" description="YqgF/RNase H-like" evidence="6">
    <location>
        <begin position="1"/>
        <end position="107"/>
    </location>
</feature>
<evidence type="ECO:0000256" key="1">
    <source>
        <dbReference type="ARBA" id="ARBA00022490"/>
    </source>
</evidence>
<dbReference type="EC" id="3.1.-.-" evidence="5"/>
<comment type="function">
    <text evidence="5">Could be a nuclease involved in processing of the 5'-end of pre-16S rRNA.</text>
</comment>
<gene>
    <name evidence="7" type="primary">yqgFc</name>
    <name evidence="7" type="ORF">NCTC10113_01569</name>
</gene>
<keyword evidence="2 5" id="KW-0690">Ribosome biogenesis</keyword>
<accession>A0A448ZZJ1</accession>
<dbReference type="InterPro" id="IPR006641">
    <property type="entry name" value="YqgF/RNaseH-like_dom"/>
</dbReference>
<dbReference type="EMBL" id="LR214939">
    <property type="protein sequence ID" value="VEU56654.1"/>
    <property type="molecule type" value="Genomic_DNA"/>
</dbReference>
<keyword evidence="7" id="KW-0614">Plasmid</keyword>
<dbReference type="RefSeq" id="WP_024543911.1">
    <property type="nucleotide sequence ID" value="NZ_LR214938.2"/>
</dbReference>
<dbReference type="GO" id="GO:0005829">
    <property type="term" value="C:cytosol"/>
    <property type="evidence" value="ECO:0007669"/>
    <property type="project" value="TreeGrafter"/>
</dbReference>
<dbReference type="AlphaFoldDB" id="A0A448ZZJ1"/>
<keyword evidence="1 5" id="KW-0963">Cytoplasm</keyword>
<dbReference type="SUPFAM" id="SSF53098">
    <property type="entry name" value="Ribonuclease H-like"/>
    <property type="match status" value="1"/>
</dbReference>
<dbReference type="InterPro" id="IPR037027">
    <property type="entry name" value="YqgF/RNaseH-like_dom_sf"/>
</dbReference>
<dbReference type="HAMAP" id="MF_00651">
    <property type="entry name" value="Nuclease_YqgF"/>
    <property type="match status" value="1"/>
</dbReference>
<dbReference type="PANTHER" id="PTHR33317:SF4">
    <property type="entry name" value="POLYNUCLEOTIDYL TRANSFERASE, RIBONUCLEASE H-LIKE SUPERFAMILY PROTEIN"/>
    <property type="match status" value="1"/>
</dbReference>
<dbReference type="Gene3D" id="3.30.420.140">
    <property type="entry name" value="YqgF/RNase H-like domain"/>
    <property type="match status" value="1"/>
</dbReference>
<reference evidence="7" key="1">
    <citation type="submission" date="2019-01" db="EMBL/GenBank/DDBJ databases">
        <authorList>
            <consortium name="Pathogen Informatics"/>
        </authorList>
    </citation>
    <scope>NUCLEOTIDE SEQUENCE [LARGE SCALE GENOMIC DNA]</scope>
    <source>
        <strain evidence="7">NCTC10113</strain>
    </source>
</reference>
<dbReference type="PANTHER" id="PTHR33317">
    <property type="entry name" value="POLYNUCLEOTIDYL TRANSFERASE, RIBONUCLEASE H-LIKE SUPERFAMILY PROTEIN"/>
    <property type="match status" value="1"/>
</dbReference>
<organism evidence="7">
    <name type="scientific">Metamycoplasma salivarium</name>
    <name type="common">Mycoplasma salivarium</name>
    <dbReference type="NCBI Taxonomy" id="2124"/>
    <lineage>
        <taxon>Bacteria</taxon>
        <taxon>Bacillati</taxon>
        <taxon>Mycoplasmatota</taxon>
        <taxon>Mycoplasmoidales</taxon>
        <taxon>Metamycoplasmataceae</taxon>
        <taxon>Metamycoplasma</taxon>
    </lineage>
</organism>
<evidence type="ECO:0000313" key="7">
    <source>
        <dbReference type="EMBL" id="VEU56654.1"/>
    </source>
</evidence>
<comment type="subcellular location">
    <subcellularLocation>
        <location evidence="5">Cytoplasm</location>
    </subcellularLocation>
</comment>
<evidence type="ECO:0000256" key="5">
    <source>
        <dbReference type="HAMAP-Rule" id="MF_00651"/>
    </source>
</evidence>
<name>A0A448ZZJ1_METSV</name>
<dbReference type="GO" id="GO:0016788">
    <property type="term" value="F:hydrolase activity, acting on ester bonds"/>
    <property type="evidence" value="ECO:0007669"/>
    <property type="project" value="UniProtKB-UniRule"/>
</dbReference>
<dbReference type="SMART" id="SM00732">
    <property type="entry name" value="YqgFc"/>
    <property type="match status" value="1"/>
</dbReference>
<evidence type="ECO:0000256" key="3">
    <source>
        <dbReference type="ARBA" id="ARBA00022722"/>
    </source>
</evidence>
<evidence type="ECO:0000259" key="6">
    <source>
        <dbReference type="SMART" id="SM00732"/>
    </source>
</evidence>
<dbReference type="CDD" id="cd16964">
    <property type="entry name" value="YqgF"/>
    <property type="match status" value="1"/>
</dbReference>
<proteinExistence type="inferred from homology"/>
<sequence>MRKLCLDLGTKTCGFAISDNLNIIATGLENYFFQEKKFSEVIKKVKWYLNESQYKNEIDTIVLGYPLRMDLSKSERTLMVENFKLILAKEINLPIIFQDERQTTINAENILQSAGYSKTKRKTKKDSLAAQLILEDYLASTYNKG</sequence>
<dbReference type="InterPro" id="IPR005227">
    <property type="entry name" value="YqgF"/>
</dbReference>
<evidence type="ECO:0000256" key="2">
    <source>
        <dbReference type="ARBA" id="ARBA00022517"/>
    </source>
</evidence>